<evidence type="ECO:0000256" key="1">
    <source>
        <dbReference type="SAM" id="MobiDB-lite"/>
    </source>
</evidence>
<reference evidence="2 3" key="1">
    <citation type="submission" date="2016-12" db="EMBL/GenBank/DDBJ databases">
        <title>Domibacillus sp. SAB 38T whole genome sequencing.</title>
        <authorList>
            <person name="Verma A."/>
            <person name="Ojha A.K."/>
            <person name="Krishnamurthi S."/>
        </authorList>
    </citation>
    <scope>NUCLEOTIDE SEQUENCE [LARGE SCALE GENOMIC DNA]</scope>
    <source>
        <strain evidence="2 3">SAB 38</strain>
    </source>
</reference>
<dbReference type="AlphaFoldDB" id="A0A1V2A6T7"/>
<dbReference type="RefSeq" id="WP_076766429.1">
    <property type="nucleotide sequence ID" value="NZ_MSFI01000019.1"/>
</dbReference>
<sequence>MKTRMRLDEYIPVLLEKRRNEDKSQNEIFETSDGITSPTGAGPTEEIRIFNEYMEQANLLNITNAAPEKRKPLMLKRFFKMKRNQQVIIYSKNGNRTIQTLGKVSAIGRDFVMITNLKERIWIPYHAIESANIPTGVPNFSNTHQHFIYDNNLKQKLLSNFGETVSKRDTLIQLFYEEPLFTNLQSWKSLWLEVQTVKENVHGKVHGADPQKLRISFFNEKMEVKIENITSIHSIRFLSLIPLFSRRFLKLLFK</sequence>
<keyword evidence="3" id="KW-1185">Reference proteome</keyword>
<dbReference type="EMBL" id="MSFI01000019">
    <property type="protein sequence ID" value="OMP66686.1"/>
    <property type="molecule type" value="Genomic_DNA"/>
</dbReference>
<dbReference type="STRING" id="1714355.BTO28_11645"/>
<accession>A0A1V2A6T7</accession>
<comment type="caution">
    <text evidence="2">The sequence shown here is derived from an EMBL/GenBank/DDBJ whole genome shotgun (WGS) entry which is preliminary data.</text>
</comment>
<name>A0A1V2A6T7_9BACI</name>
<gene>
    <name evidence="2" type="ORF">BTO28_11645</name>
</gene>
<proteinExistence type="predicted"/>
<evidence type="ECO:0000313" key="3">
    <source>
        <dbReference type="Proteomes" id="UP000188613"/>
    </source>
</evidence>
<organism evidence="2 3">
    <name type="scientific">Domibacillus epiphyticus</name>
    <dbReference type="NCBI Taxonomy" id="1714355"/>
    <lineage>
        <taxon>Bacteria</taxon>
        <taxon>Bacillati</taxon>
        <taxon>Bacillota</taxon>
        <taxon>Bacilli</taxon>
        <taxon>Bacillales</taxon>
        <taxon>Bacillaceae</taxon>
        <taxon>Domibacillus</taxon>
    </lineage>
</organism>
<dbReference type="OrthoDB" id="2732603at2"/>
<feature type="region of interest" description="Disordered" evidence="1">
    <location>
        <begin position="22"/>
        <end position="41"/>
    </location>
</feature>
<dbReference type="Proteomes" id="UP000188613">
    <property type="component" value="Unassembled WGS sequence"/>
</dbReference>
<protein>
    <submittedName>
        <fullName evidence="2">Uncharacterized protein</fullName>
    </submittedName>
</protein>
<feature type="compositionally biased region" description="Polar residues" evidence="1">
    <location>
        <begin position="26"/>
        <end position="39"/>
    </location>
</feature>
<evidence type="ECO:0000313" key="2">
    <source>
        <dbReference type="EMBL" id="OMP66686.1"/>
    </source>
</evidence>